<dbReference type="Proteomes" id="UP000232721">
    <property type="component" value="Chromosome"/>
</dbReference>
<dbReference type="EMBL" id="CP019336">
    <property type="protein sequence ID" value="AUC21208.1"/>
    <property type="molecule type" value="Genomic_DNA"/>
</dbReference>
<feature type="transmembrane region" description="Helical" evidence="1">
    <location>
        <begin position="69"/>
        <end position="86"/>
    </location>
</feature>
<reference evidence="2 3" key="1">
    <citation type="submission" date="2017-02" db="EMBL/GenBank/DDBJ databases">
        <title>Trade-off between light-utilization and light-protection in marine flavobacteria.</title>
        <authorList>
            <person name="Kumagai Y."/>
            <person name="Yoshizawa S."/>
            <person name="Kogure K."/>
            <person name="Iwasaki W."/>
        </authorList>
    </citation>
    <scope>NUCLEOTIDE SEQUENCE [LARGE SCALE GENOMIC DNA]</scope>
    <source>
        <strain evidence="2 3">KCTC 23670</strain>
    </source>
</reference>
<keyword evidence="1" id="KW-1133">Transmembrane helix</keyword>
<accession>A0ABM6PWX1</accession>
<keyword evidence="1" id="KW-0472">Membrane</keyword>
<gene>
    <name evidence="2" type="ORF">BTO15_03385</name>
</gene>
<sequence length="87" mass="9864">MSFGGSVAAMIASLKANKRSRVSTFDKIKGHKKNEKSELHFDKKATPYELEQLKKKLIAENNTIFKRKVLILVVMITAILIALNYIE</sequence>
<proteinExistence type="predicted"/>
<keyword evidence="1" id="KW-0812">Transmembrane</keyword>
<evidence type="ECO:0000313" key="2">
    <source>
        <dbReference type="EMBL" id="AUC21208.1"/>
    </source>
</evidence>
<name>A0ABM6PWX1_9FLAO</name>
<evidence type="ECO:0000256" key="1">
    <source>
        <dbReference type="SAM" id="Phobius"/>
    </source>
</evidence>
<protein>
    <submittedName>
        <fullName evidence="2">Uncharacterized protein</fullName>
    </submittedName>
</protein>
<organism evidence="2 3">
    <name type="scientific">Polaribacter sejongensis</name>
    <dbReference type="NCBI Taxonomy" id="985043"/>
    <lineage>
        <taxon>Bacteria</taxon>
        <taxon>Pseudomonadati</taxon>
        <taxon>Bacteroidota</taxon>
        <taxon>Flavobacteriia</taxon>
        <taxon>Flavobacteriales</taxon>
        <taxon>Flavobacteriaceae</taxon>
    </lineage>
</organism>
<evidence type="ECO:0000313" key="3">
    <source>
        <dbReference type="Proteomes" id="UP000232721"/>
    </source>
</evidence>
<dbReference type="RefSeq" id="WP_208890412.1">
    <property type="nucleotide sequence ID" value="NZ_CP019336.1"/>
</dbReference>
<keyword evidence="3" id="KW-1185">Reference proteome</keyword>